<keyword evidence="2" id="KW-1185">Reference proteome</keyword>
<dbReference type="RefSeq" id="WP_265764310.1">
    <property type="nucleotide sequence ID" value="NZ_JAGGJA010000001.1"/>
</dbReference>
<sequence>MMNQSNAKIARTWHGAVPEEHADAYYNYLLQTGLADYKSIEGNCGVYVLRRSEKQKGEVHFLLITLWDSYQSIKEFADEPINKARYYPKDKEYLLTLNPFVKHYEFLQIAK</sequence>
<reference evidence="1 2" key="1">
    <citation type="submission" date="2021-03" db="EMBL/GenBank/DDBJ databases">
        <title>Aliifodinibius sp. nov., a new bacterium isolated from saline soil.</title>
        <authorList>
            <person name="Galisteo C."/>
            <person name="De La Haba R."/>
            <person name="Sanchez-Porro C."/>
            <person name="Ventosa A."/>
        </authorList>
    </citation>
    <scope>NUCLEOTIDE SEQUENCE [LARGE SCALE GENOMIC DNA]</scope>
    <source>
        <strain evidence="1 2">1BSP15-2V2</strain>
    </source>
</reference>
<proteinExistence type="predicted"/>
<dbReference type="InterPro" id="IPR011008">
    <property type="entry name" value="Dimeric_a/b-barrel"/>
</dbReference>
<protein>
    <recommendedName>
        <fullName evidence="3">Antibiotic biosynthesis monooxygenase</fullName>
    </recommendedName>
</protein>
<dbReference type="Proteomes" id="UP001207918">
    <property type="component" value="Unassembled WGS sequence"/>
</dbReference>
<organism evidence="1 2">
    <name type="scientific">Fodinibius salsisoli</name>
    <dbReference type="NCBI Taxonomy" id="2820877"/>
    <lineage>
        <taxon>Bacteria</taxon>
        <taxon>Pseudomonadati</taxon>
        <taxon>Balneolota</taxon>
        <taxon>Balneolia</taxon>
        <taxon>Balneolales</taxon>
        <taxon>Balneolaceae</taxon>
        <taxon>Fodinibius</taxon>
    </lineage>
</organism>
<evidence type="ECO:0000313" key="1">
    <source>
        <dbReference type="EMBL" id="MCW9705645.1"/>
    </source>
</evidence>
<gene>
    <name evidence="1" type="ORF">J6I44_02200</name>
</gene>
<name>A0ABT3PI87_9BACT</name>
<dbReference type="EMBL" id="JAGGJA010000001">
    <property type="protein sequence ID" value="MCW9705645.1"/>
    <property type="molecule type" value="Genomic_DNA"/>
</dbReference>
<dbReference type="SUPFAM" id="SSF54909">
    <property type="entry name" value="Dimeric alpha+beta barrel"/>
    <property type="match status" value="1"/>
</dbReference>
<evidence type="ECO:0008006" key="3">
    <source>
        <dbReference type="Google" id="ProtNLM"/>
    </source>
</evidence>
<accession>A0ABT3PI87</accession>
<evidence type="ECO:0000313" key="2">
    <source>
        <dbReference type="Proteomes" id="UP001207918"/>
    </source>
</evidence>
<comment type="caution">
    <text evidence="1">The sequence shown here is derived from an EMBL/GenBank/DDBJ whole genome shotgun (WGS) entry which is preliminary data.</text>
</comment>